<evidence type="ECO:0000313" key="8">
    <source>
        <dbReference type="Proteomes" id="UP000448292"/>
    </source>
</evidence>
<dbReference type="GO" id="GO:0003824">
    <property type="term" value="F:catalytic activity"/>
    <property type="evidence" value="ECO:0007669"/>
    <property type="project" value="InterPro"/>
</dbReference>
<evidence type="ECO:0000259" key="6">
    <source>
        <dbReference type="Pfam" id="PF04055"/>
    </source>
</evidence>
<evidence type="ECO:0000256" key="2">
    <source>
        <dbReference type="ARBA" id="ARBA00022691"/>
    </source>
</evidence>
<dbReference type="CDD" id="cd01335">
    <property type="entry name" value="Radical_SAM"/>
    <property type="match status" value="1"/>
</dbReference>
<reference evidence="7 8" key="1">
    <citation type="submission" date="2018-06" db="EMBL/GenBank/DDBJ databases">
        <title>Complete genome of Desulfovibrio indonesiensis P37SLT.</title>
        <authorList>
            <person name="Crispim J.S."/>
            <person name="Vidigal P.M.P."/>
            <person name="Silva L.C.F."/>
            <person name="Laguardia C.N."/>
            <person name="Araujo L.C."/>
            <person name="Dias R.S."/>
            <person name="Sousa M.P."/>
            <person name="Paula S.O."/>
            <person name="Silva C."/>
        </authorList>
    </citation>
    <scope>NUCLEOTIDE SEQUENCE [LARGE SCALE GENOMIC DNA]</scope>
    <source>
        <strain evidence="7 8">P37SLT</strain>
    </source>
</reference>
<comment type="cofactor">
    <cofactor evidence="1">
        <name>[4Fe-4S] cluster</name>
        <dbReference type="ChEBI" id="CHEBI:49883"/>
    </cofactor>
</comment>
<evidence type="ECO:0000256" key="4">
    <source>
        <dbReference type="ARBA" id="ARBA00023004"/>
    </source>
</evidence>
<dbReference type="Proteomes" id="UP000448292">
    <property type="component" value="Unassembled WGS sequence"/>
</dbReference>
<sequence length="441" mass="49343">MKRRHPLFQLATWKRLAAGRIPGQVVIQYTDRCNAACAQCGMRRTSTFERSSMDTAQARRLLDAAAERGVRSVSFTGGEPLLHFDEIVELMEHAGRLGIPFVRTGTNGFIFRGHEKPGWEDRIKRMAGRLAATPLNTFWISVDSADAAVHERNRGFSGIMAGMEKALPIFHEAGIYPAANLGINRLTGGDGAHRLPDYAGPATDDPNSNDAARRFYAAARNAFRRFYRMAHDLGFTMANACYPMSFDDESEAVYAATSEDDFIRFRPAEKALLFRALSDTIPEFRGDLRIFSPRCSLLALVRSYASGEPQGAACRGGVDFFFVDCKDMNTYPCGYRGSENLGRFWDLDLAAMPAPDCRECDWECFRDPSEMLGPVMQALRSPVALGRSILRDKEAFRVWGEDVAYYRACGFFDGRKPPRYERMARYARTESLAETIAPSLS</sequence>
<keyword evidence="8" id="KW-1185">Reference proteome</keyword>
<dbReference type="InterPro" id="IPR058240">
    <property type="entry name" value="rSAM_sf"/>
</dbReference>
<evidence type="ECO:0000256" key="1">
    <source>
        <dbReference type="ARBA" id="ARBA00001966"/>
    </source>
</evidence>
<dbReference type="SFLD" id="SFLDG01067">
    <property type="entry name" value="SPASM/twitch_domain_containing"/>
    <property type="match status" value="1"/>
</dbReference>
<accession>A0A7M3MGV5</accession>
<dbReference type="InterPro" id="IPR013785">
    <property type="entry name" value="Aldolase_TIM"/>
</dbReference>
<dbReference type="Gene3D" id="3.20.20.70">
    <property type="entry name" value="Aldolase class I"/>
    <property type="match status" value="1"/>
</dbReference>
<feature type="domain" description="Radical SAM core" evidence="6">
    <location>
        <begin position="28"/>
        <end position="176"/>
    </location>
</feature>
<evidence type="ECO:0000256" key="5">
    <source>
        <dbReference type="ARBA" id="ARBA00023014"/>
    </source>
</evidence>
<protein>
    <submittedName>
        <fullName evidence="7">Radical SAM protein</fullName>
    </submittedName>
</protein>
<dbReference type="EMBL" id="QMIE01000003">
    <property type="protein sequence ID" value="TVM18717.1"/>
    <property type="molecule type" value="Genomic_DNA"/>
</dbReference>
<dbReference type="InterPro" id="IPR050377">
    <property type="entry name" value="Radical_SAM_PqqE_MftC-like"/>
</dbReference>
<dbReference type="PANTHER" id="PTHR11228:SF7">
    <property type="entry name" value="PQQA PEPTIDE CYCLASE"/>
    <property type="match status" value="1"/>
</dbReference>
<dbReference type="PANTHER" id="PTHR11228">
    <property type="entry name" value="RADICAL SAM DOMAIN PROTEIN"/>
    <property type="match status" value="1"/>
</dbReference>
<comment type="caution">
    <text evidence="7">The sequence shown here is derived from an EMBL/GenBank/DDBJ whole genome shotgun (WGS) entry which is preliminary data.</text>
</comment>
<keyword evidence="5" id="KW-0411">Iron-sulfur</keyword>
<keyword evidence="4" id="KW-0408">Iron</keyword>
<dbReference type="RefSeq" id="WP_144301973.1">
    <property type="nucleotide sequence ID" value="NZ_QMIE01000003.1"/>
</dbReference>
<organism evidence="7 8">
    <name type="scientific">Oceanidesulfovibrio indonesiensis</name>
    <dbReference type="NCBI Taxonomy" id="54767"/>
    <lineage>
        <taxon>Bacteria</taxon>
        <taxon>Pseudomonadati</taxon>
        <taxon>Thermodesulfobacteriota</taxon>
        <taxon>Desulfovibrionia</taxon>
        <taxon>Desulfovibrionales</taxon>
        <taxon>Desulfovibrionaceae</taxon>
        <taxon>Oceanidesulfovibrio</taxon>
    </lineage>
</organism>
<dbReference type="GO" id="GO:0046872">
    <property type="term" value="F:metal ion binding"/>
    <property type="evidence" value="ECO:0007669"/>
    <property type="project" value="UniProtKB-KW"/>
</dbReference>
<dbReference type="SUPFAM" id="SSF102114">
    <property type="entry name" value="Radical SAM enzymes"/>
    <property type="match status" value="1"/>
</dbReference>
<evidence type="ECO:0000313" key="7">
    <source>
        <dbReference type="EMBL" id="TVM18717.1"/>
    </source>
</evidence>
<proteinExistence type="predicted"/>
<keyword evidence="3" id="KW-0479">Metal-binding</keyword>
<dbReference type="AlphaFoldDB" id="A0A7M3MGV5"/>
<dbReference type="GO" id="GO:0051536">
    <property type="term" value="F:iron-sulfur cluster binding"/>
    <property type="evidence" value="ECO:0007669"/>
    <property type="project" value="UniProtKB-KW"/>
</dbReference>
<dbReference type="Pfam" id="PF04055">
    <property type="entry name" value="Radical_SAM"/>
    <property type="match status" value="1"/>
</dbReference>
<dbReference type="SFLD" id="SFLDS00029">
    <property type="entry name" value="Radical_SAM"/>
    <property type="match status" value="1"/>
</dbReference>
<keyword evidence="2" id="KW-0949">S-adenosyl-L-methionine</keyword>
<evidence type="ECO:0000256" key="3">
    <source>
        <dbReference type="ARBA" id="ARBA00022723"/>
    </source>
</evidence>
<gene>
    <name evidence="7" type="ORF">DPQ33_04375</name>
</gene>
<dbReference type="InterPro" id="IPR007197">
    <property type="entry name" value="rSAM"/>
</dbReference>
<name>A0A7M3MGV5_9BACT</name>
<dbReference type="OrthoDB" id="7021155at2"/>